<feature type="transmembrane region" description="Helical" evidence="7">
    <location>
        <begin position="341"/>
        <end position="361"/>
    </location>
</feature>
<feature type="transmembrane region" description="Helical" evidence="7">
    <location>
        <begin position="433"/>
        <end position="457"/>
    </location>
</feature>
<feature type="transmembrane region" description="Helical" evidence="7">
    <location>
        <begin position="399"/>
        <end position="421"/>
    </location>
</feature>
<reference evidence="9" key="1">
    <citation type="submission" date="2016-10" db="EMBL/GenBank/DDBJ databases">
        <authorList>
            <person name="Varghese N."/>
            <person name="Submissions S."/>
        </authorList>
    </citation>
    <scope>NUCLEOTIDE SEQUENCE [LARGE SCALE GENOMIC DNA]</scope>
    <source>
        <strain evidence="9">CGMCC 1.8711</strain>
    </source>
</reference>
<evidence type="ECO:0000256" key="4">
    <source>
        <dbReference type="ARBA" id="ARBA00022692"/>
    </source>
</evidence>
<evidence type="ECO:0000256" key="5">
    <source>
        <dbReference type="ARBA" id="ARBA00022989"/>
    </source>
</evidence>
<proteinExistence type="inferred from homology"/>
<evidence type="ECO:0000313" key="9">
    <source>
        <dbReference type="Proteomes" id="UP000243250"/>
    </source>
</evidence>
<dbReference type="PANTHER" id="PTHR30250">
    <property type="entry name" value="PST FAMILY PREDICTED COLANIC ACID TRANSPORTER"/>
    <property type="match status" value="1"/>
</dbReference>
<dbReference type="EMBL" id="FOYS01000006">
    <property type="protein sequence ID" value="SFR66507.1"/>
    <property type="molecule type" value="Genomic_DNA"/>
</dbReference>
<feature type="transmembrane region" description="Helical" evidence="7">
    <location>
        <begin position="310"/>
        <end position="335"/>
    </location>
</feature>
<feature type="transmembrane region" description="Helical" evidence="7">
    <location>
        <begin position="463"/>
        <end position="484"/>
    </location>
</feature>
<dbReference type="InterPro" id="IPR050833">
    <property type="entry name" value="Poly_Biosynth_Transport"/>
</dbReference>
<gene>
    <name evidence="8" type="ORF">SAMN04488124_3253</name>
</gene>
<keyword evidence="3" id="KW-1003">Cell membrane</keyword>
<dbReference type="Proteomes" id="UP000243250">
    <property type="component" value="Unassembled WGS sequence"/>
</dbReference>
<evidence type="ECO:0000256" key="6">
    <source>
        <dbReference type="ARBA" id="ARBA00023136"/>
    </source>
</evidence>
<dbReference type="OrthoDB" id="202076at2157"/>
<feature type="transmembrane region" description="Helical" evidence="7">
    <location>
        <begin position="134"/>
        <end position="153"/>
    </location>
</feature>
<evidence type="ECO:0000256" key="2">
    <source>
        <dbReference type="ARBA" id="ARBA00007430"/>
    </source>
</evidence>
<feature type="transmembrane region" description="Helical" evidence="7">
    <location>
        <begin position="251"/>
        <end position="268"/>
    </location>
</feature>
<feature type="transmembrane region" description="Helical" evidence="7">
    <location>
        <begin position="173"/>
        <end position="194"/>
    </location>
</feature>
<feature type="transmembrane region" description="Helical" evidence="7">
    <location>
        <begin position="227"/>
        <end position="245"/>
    </location>
</feature>
<organism evidence="8 9">
    <name type="scientific">Halogeometricum limi</name>
    <dbReference type="NCBI Taxonomy" id="555875"/>
    <lineage>
        <taxon>Archaea</taxon>
        <taxon>Methanobacteriati</taxon>
        <taxon>Methanobacteriota</taxon>
        <taxon>Stenosarchaea group</taxon>
        <taxon>Halobacteria</taxon>
        <taxon>Halobacteriales</taxon>
        <taxon>Haloferacaceae</taxon>
        <taxon>Halogeometricum</taxon>
    </lineage>
</organism>
<evidence type="ECO:0000256" key="1">
    <source>
        <dbReference type="ARBA" id="ARBA00004651"/>
    </source>
</evidence>
<dbReference type="GO" id="GO:0005886">
    <property type="term" value="C:plasma membrane"/>
    <property type="evidence" value="ECO:0007669"/>
    <property type="project" value="UniProtKB-SubCell"/>
</dbReference>
<comment type="subcellular location">
    <subcellularLocation>
        <location evidence="1">Cell membrane</location>
        <topology evidence="1">Multi-pass membrane protein</topology>
    </subcellularLocation>
</comment>
<sequence length="504" mass="54672">MAGPLAPLRRLVARLVPSSGGIGERTVKGGIWMTSINVSDRVLQLGMYVVLARLLAPADFGLLGFAMLGLAAMTQVSNLGLDTALIQRKEDDVDAYLGTVWTMKAMRGLLIVAVAYVTAPYLAQFFNEPRTVDIFRVIALSPLLVGLRNPAMMYLHKEMEFHREFVYRLSGTLMQVVVAIGLALVLENVWALVFGRLLGDATRTAVSYFLDSRRPVFEFDIPMAREMFGYGRWITGYGIFAFLFTQGDDAVVGWALGAAALGFYQLAYRFARAPSTEVTGVISTVMLPAYSKLQEDAAALRRTYFNVLKLTSLVSAPMAVGIFLVSESFVLAFLGEQWLPAVGAMQVLAIWGFVLSVGATSGPLLKAIGRPDYVTKVMVMKTIALAVIILPAVERFGVTGAAAAVLLSALFTSEITINYLVLREIDGSVRRFVMTIGMPLVVSGIMGAAVFAVQNVVPPEMALVQFVAAILTGVVSYGLVILFVENTFDYGIRRLVTQVASNVL</sequence>
<name>A0A1I6II90_9EURY</name>
<keyword evidence="4 7" id="KW-0812">Transmembrane</keyword>
<keyword evidence="9" id="KW-1185">Reference proteome</keyword>
<evidence type="ECO:0000256" key="3">
    <source>
        <dbReference type="ARBA" id="ARBA00022475"/>
    </source>
</evidence>
<protein>
    <submittedName>
        <fullName evidence="8">Polysaccharide transporter, PST family</fullName>
    </submittedName>
</protein>
<accession>A0A1I6II90</accession>
<dbReference type="PANTHER" id="PTHR30250:SF10">
    <property type="entry name" value="LIPOPOLYSACCHARIDE BIOSYNTHESIS PROTEIN WZXC"/>
    <property type="match status" value="1"/>
</dbReference>
<dbReference type="RefSeq" id="WP_089882882.1">
    <property type="nucleotide sequence ID" value="NZ_FOYS01000006.1"/>
</dbReference>
<dbReference type="CDD" id="cd13127">
    <property type="entry name" value="MATE_tuaB_like"/>
    <property type="match status" value="1"/>
</dbReference>
<comment type="similarity">
    <text evidence="2">Belongs to the polysaccharide synthase family.</text>
</comment>
<evidence type="ECO:0000256" key="7">
    <source>
        <dbReference type="SAM" id="Phobius"/>
    </source>
</evidence>
<feature type="transmembrane region" description="Helical" evidence="7">
    <location>
        <begin position="105"/>
        <end position="122"/>
    </location>
</feature>
<dbReference type="STRING" id="555875.SAMN04488124_3253"/>
<keyword evidence="6 7" id="KW-0472">Membrane</keyword>
<feature type="transmembrane region" description="Helical" evidence="7">
    <location>
        <begin position="50"/>
        <end position="73"/>
    </location>
</feature>
<keyword evidence="5 7" id="KW-1133">Transmembrane helix</keyword>
<evidence type="ECO:0000313" key="8">
    <source>
        <dbReference type="EMBL" id="SFR66507.1"/>
    </source>
</evidence>
<dbReference type="Pfam" id="PF13440">
    <property type="entry name" value="Polysacc_synt_3"/>
    <property type="match status" value="1"/>
</dbReference>
<feature type="transmembrane region" description="Helical" evidence="7">
    <location>
        <begin position="373"/>
        <end position="393"/>
    </location>
</feature>
<dbReference type="AlphaFoldDB" id="A0A1I6II90"/>